<evidence type="ECO:0000313" key="3">
    <source>
        <dbReference type="Proteomes" id="UP000199114"/>
    </source>
</evidence>
<dbReference type="AlphaFoldDB" id="A0A1H9NUM0"/>
<dbReference type="OrthoDB" id="203668at2157"/>
<keyword evidence="1" id="KW-0472">Membrane</keyword>
<dbReference type="EMBL" id="FOFD01000005">
    <property type="protein sequence ID" value="SER39033.1"/>
    <property type="molecule type" value="Genomic_DNA"/>
</dbReference>
<keyword evidence="1" id="KW-1133">Transmembrane helix</keyword>
<dbReference type="STRING" id="1186196.SAMN04489841_3724"/>
<dbReference type="Proteomes" id="UP000199114">
    <property type="component" value="Unassembled WGS sequence"/>
</dbReference>
<sequence>MSDERTGLFAQLLEAERRFYERLPGEEIYSKLFVRTLLWFALFSALYTIATSL</sequence>
<name>A0A1H9NUM0_9EURY</name>
<organism evidence="2 3">
    <name type="scientific">Natrinema salaciae</name>
    <dbReference type="NCBI Taxonomy" id="1186196"/>
    <lineage>
        <taxon>Archaea</taxon>
        <taxon>Methanobacteriati</taxon>
        <taxon>Methanobacteriota</taxon>
        <taxon>Stenosarchaea group</taxon>
        <taxon>Halobacteria</taxon>
        <taxon>Halobacteriales</taxon>
        <taxon>Natrialbaceae</taxon>
        <taxon>Natrinema</taxon>
    </lineage>
</organism>
<evidence type="ECO:0000313" key="2">
    <source>
        <dbReference type="EMBL" id="SER39033.1"/>
    </source>
</evidence>
<reference evidence="3" key="1">
    <citation type="submission" date="2016-10" db="EMBL/GenBank/DDBJ databases">
        <authorList>
            <person name="Varghese N."/>
            <person name="Submissions S."/>
        </authorList>
    </citation>
    <scope>NUCLEOTIDE SEQUENCE [LARGE SCALE GENOMIC DNA]</scope>
    <source>
        <strain evidence="3">DSM 25055</strain>
    </source>
</reference>
<keyword evidence="3" id="KW-1185">Reference proteome</keyword>
<accession>A0A1H9NUM0</accession>
<keyword evidence="1" id="KW-0812">Transmembrane</keyword>
<feature type="transmembrane region" description="Helical" evidence="1">
    <location>
        <begin position="32"/>
        <end position="50"/>
    </location>
</feature>
<protein>
    <submittedName>
        <fullName evidence="2">Uncharacterized protein</fullName>
    </submittedName>
</protein>
<dbReference type="RefSeq" id="WP_175480186.1">
    <property type="nucleotide sequence ID" value="NZ_FOFD01000005.1"/>
</dbReference>
<evidence type="ECO:0000256" key="1">
    <source>
        <dbReference type="SAM" id="Phobius"/>
    </source>
</evidence>
<proteinExistence type="predicted"/>
<gene>
    <name evidence="2" type="ORF">SAMN04489841_3724</name>
</gene>